<evidence type="ECO:0000259" key="1">
    <source>
        <dbReference type="Pfam" id="PF21777"/>
    </source>
</evidence>
<proteinExistence type="predicted"/>
<dbReference type="InterPro" id="IPR048623">
    <property type="entry name" value="SDR-like_proteobact"/>
</dbReference>
<dbReference type="AlphaFoldDB" id="A0A502FZC5"/>
<feature type="domain" description="Short chain dehydrogenase-like proteobacteria" evidence="1">
    <location>
        <begin position="13"/>
        <end position="103"/>
    </location>
</feature>
<keyword evidence="3" id="KW-1185">Reference proteome</keyword>
<reference evidence="2 3" key="1">
    <citation type="journal article" date="2019" name="Environ. Microbiol.">
        <title>Species interactions and distinct microbial communities in high Arctic permafrost affected cryosols are associated with the CH4 and CO2 gas fluxes.</title>
        <authorList>
            <person name="Altshuler I."/>
            <person name="Hamel J."/>
            <person name="Turney S."/>
            <person name="Magnuson E."/>
            <person name="Levesque R."/>
            <person name="Greer C."/>
            <person name="Whyte L.G."/>
        </authorList>
    </citation>
    <scope>NUCLEOTIDE SEQUENCE [LARGE SCALE GENOMIC DNA]</scope>
    <source>
        <strain evidence="2 3">E6.1</strain>
    </source>
</reference>
<gene>
    <name evidence="2" type="ORF">EAH76_09935</name>
</gene>
<sequence>MRAALAAALGGRAALVFGDDLAAVAAVRAAPRDSGMVLLVIDAAVTALDRAMLIAAVAPLAVELAPETRLAALDIGSDAKPAAVVAAADYLVGARSTTGQVIEIR</sequence>
<name>A0A502FZC5_9SPHN</name>
<organism evidence="2 3">
    <name type="scientific">Sphingomonas glacialis</name>
    <dbReference type="NCBI Taxonomy" id="658225"/>
    <lineage>
        <taxon>Bacteria</taxon>
        <taxon>Pseudomonadati</taxon>
        <taxon>Pseudomonadota</taxon>
        <taxon>Alphaproteobacteria</taxon>
        <taxon>Sphingomonadales</taxon>
        <taxon>Sphingomonadaceae</taxon>
        <taxon>Sphingomonas</taxon>
    </lineage>
</organism>
<protein>
    <recommendedName>
        <fullName evidence="1">Short chain dehydrogenase-like proteobacteria domain-containing protein</fullName>
    </recommendedName>
</protein>
<comment type="caution">
    <text evidence="2">The sequence shown here is derived from an EMBL/GenBank/DDBJ whole genome shotgun (WGS) entry which is preliminary data.</text>
</comment>
<accession>A0A502FZC5</accession>
<evidence type="ECO:0000313" key="3">
    <source>
        <dbReference type="Proteomes" id="UP000319931"/>
    </source>
</evidence>
<dbReference type="Pfam" id="PF21777">
    <property type="entry name" value="SDR-like"/>
    <property type="match status" value="1"/>
</dbReference>
<dbReference type="RefSeq" id="WP_140850047.1">
    <property type="nucleotide sequence ID" value="NZ_RCZC01000002.1"/>
</dbReference>
<dbReference type="Proteomes" id="UP000319931">
    <property type="component" value="Unassembled WGS sequence"/>
</dbReference>
<evidence type="ECO:0000313" key="2">
    <source>
        <dbReference type="EMBL" id="TPG54908.1"/>
    </source>
</evidence>
<dbReference type="EMBL" id="RCZC01000002">
    <property type="protein sequence ID" value="TPG54908.1"/>
    <property type="molecule type" value="Genomic_DNA"/>
</dbReference>